<evidence type="ECO:0000256" key="1">
    <source>
        <dbReference type="SAM" id="MobiDB-lite"/>
    </source>
</evidence>
<organism evidence="3 4">
    <name type="scientific">Pseudogemmobacter lacusdianii</name>
    <dbReference type="NCBI Taxonomy" id="3069608"/>
    <lineage>
        <taxon>Bacteria</taxon>
        <taxon>Pseudomonadati</taxon>
        <taxon>Pseudomonadota</taxon>
        <taxon>Alphaproteobacteria</taxon>
        <taxon>Rhodobacterales</taxon>
        <taxon>Paracoccaceae</taxon>
        <taxon>Pseudogemmobacter</taxon>
    </lineage>
</organism>
<gene>
    <name evidence="3" type="ORF">Q9295_04825</name>
</gene>
<dbReference type="Proteomes" id="UP001239680">
    <property type="component" value="Unassembled WGS sequence"/>
</dbReference>
<keyword evidence="4" id="KW-1185">Reference proteome</keyword>
<accession>A0ABU0VXQ1</accession>
<evidence type="ECO:0000313" key="4">
    <source>
        <dbReference type="Proteomes" id="UP001239680"/>
    </source>
</evidence>
<dbReference type="Pfam" id="PF20093">
    <property type="entry name" value="DUF6484"/>
    <property type="match status" value="1"/>
</dbReference>
<dbReference type="RefSeq" id="WP_306679379.1">
    <property type="nucleotide sequence ID" value="NZ_JAVDBT010000004.1"/>
</dbReference>
<reference evidence="3 4" key="1">
    <citation type="submission" date="2023-08" db="EMBL/GenBank/DDBJ databases">
        <title>Characterization of two Paracoccaceae strains isolated from Phycosphere and proposal of Xinfangfangia lacusdiani sp. nov.</title>
        <authorList>
            <person name="Deng Y."/>
            <person name="Zhang Y.Q."/>
        </authorList>
    </citation>
    <scope>NUCLEOTIDE SEQUENCE [LARGE SCALE GENOMIC DNA]</scope>
    <source>
        <strain evidence="3 4">CPCC 101601</strain>
    </source>
</reference>
<dbReference type="InterPro" id="IPR045506">
    <property type="entry name" value="DUF6484"/>
</dbReference>
<evidence type="ECO:0000313" key="3">
    <source>
        <dbReference type="EMBL" id="MDQ2065685.1"/>
    </source>
</evidence>
<sequence length="163" mass="17100">MPSDHKSRLPNIAELTLDPSGPGQPGHDATTGVVIGMILGFQDGAALVVFPGNPEAEAIPARSLARLGADDLGAEVAILFEDGNPMRPLIIGKLIDPAPSEVAPKLVADGQLLRLTAKERIELRVGRASILMEADGRITIRGTDVISQASRSNRIRGGSINLN</sequence>
<comment type="caution">
    <text evidence="3">The sequence shown here is derived from an EMBL/GenBank/DDBJ whole genome shotgun (WGS) entry which is preliminary data.</text>
</comment>
<proteinExistence type="predicted"/>
<name>A0ABU0VXQ1_9RHOB</name>
<feature type="region of interest" description="Disordered" evidence="1">
    <location>
        <begin position="1"/>
        <end position="29"/>
    </location>
</feature>
<evidence type="ECO:0000259" key="2">
    <source>
        <dbReference type="Pfam" id="PF20093"/>
    </source>
</evidence>
<dbReference type="EMBL" id="JAVDBT010000004">
    <property type="protein sequence ID" value="MDQ2065685.1"/>
    <property type="molecule type" value="Genomic_DNA"/>
</dbReference>
<feature type="domain" description="DUF6484" evidence="2">
    <location>
        <begin position="35"/>
        <end position="94"/>
    </location>
</feature>
<protein>
    <submittedName>
        <fullName evidence="3">DUF6484 domain-containing protein</fullName>
    </submittedName>
</protein>